<comment type="caution">
    <text evidence="2">The sequence shown here is derived from an EMBL/GenBank/DDBJ whole genome shotgun (WGS) entry which is preliminary data.</text>
</comment>
<evidence type="ECO:0000256" key="1">
    <source>
        <dbReference type="SAM" id="SignalP"/>
    </source>
</evidence>
<keyword evidence="3" id="KW-1185">Reference proteome</keyword>
<evidence type="ECO:0000313" key="3">
    <source>
        <dbReference type="Proteomes" id="UP000622317"/>
    </source>
</evidence>
<dbReference type="RefSeq" id="WP_191617382.1">
    <property type="nucleotide sequence ID" value="NZ_JACYFG010000035.1"/>
</dbReference>
<gene>
    <name evidence="2" type="ORF">IEN85_12290</name>
</gene>
<reference evidence="2" key="1">
    <citation type="submission" date="2020-09" db="EMBL/GenBank/DDBJ databases">
        <title>Pelagicoccus enzymogenes sp. nov. with an EPS production, isolated from marine sediment.</title>
        <authorList>
            <person name="Feng X."/>
        </authorList>
    </citation>
    <scope>NUCLEOTIDE SEQUENCE</scope>
    <source>
        <strain evidence="2">NFK12</strain>
    </source>
</reference>
<dbReference type="EMBL" id="JACYFG010000035">
    <property type="protein sequence ID" value="MBD5780273.1"/>
    <property type="molecule type" value="Genomic_DNA"/>
</dbReference>
<sequence length="622" mass="70994">MKKTLVPLALLLAQSLFSCINPGDPRYAELLADRHMHQLLEELSPPNHSDTPIDLPALKAELKLSVPDAETTSIGDVDPSNFSIDSNFEELAESLKRNPNYWQLRAETLQRDATEKEPKFSVMNEYASALIFTGEYKGAIQTLKKQERLYPNQYQTATNLGTAYELSGNLKQAKKWIAEGQKRNPASHQGSEWIHSAILDAKIALGKNSRWLDTHYVSALELDWSDNKNRARTRDAILVQLSERLVFVRAPNPIVSSLFFELGTIYEYEDSIQHAEVFYRKSLEFGDLRKNEIAGQRRQRDFKTTYLRLIESARSEVLRKAIKIASEKPDEDCCHAVRRYGQGLLDIDMRSSHNVESLTYQNPSFWTALLQMPPDNQLIDSILVSLYLRSGELDKARRITTSLSPFTFGEGLTENFGTHSMQMLTSELDEFYELQAQRIQSGIQQHDQGNKEAAIRIYKTVTDVFPKSVWANWEIALSSPTFLEDSLSDKSRSLSQKIQSLDPLFMIGGNYSGSREITQMLLRMELRDLGSKNLSLEERYYKYADNALLLEQHGLAAYLYWKAAPILKHPTLNREELLGRFLYCMEKLGHQAIVSIFSDNLSDEIDKTQGFVDAAYQAFTRN</sequence>
<dbReference type="PROSITE" id="PS51257">
    <property type="entry name" value="PROKAR_LIPOPROTEIN"/>
    <property type="match status" value="1"/>
</dbReference>
<dbReference type="SUPFAM" id="SSF48452">
    <property type="entry name" value="TPR-like"/>
    <property type="match status" value="1"/>
</dbReference>
<proteinExistence type="predicted"/>
<dbReference type="InterPro" id="IPR011990">
    <property type="entry name" value="TPR-like_helical_dom_sf"/>
</dbReference>
<evidence type="ECO:0000313" key="2">
    <source>
        <dbReference type="EMBL" id="MBD5780273.1"/>
    </source>
</evidence>
<evidence type="ECO:0008006" key="4">
    <source>
        <dbReference type="Google" id="ProtNLM"/>
    </source>
</evidence>
<dbReference type="AlphaFoldDB" id="A0A927FB94"/>
<organism evidence="2 3">
    <name type="scientific">Pelagicoccus enzymogenes</name>
    <dbReference type="NCBI Taxonomy" id="2773457"/>
    <lineage>
        <taxon>Bacteria</taxon>
        <taxon>Pseudomonadati</taxon>
        <taxon>Verrucomicrobiota</taxon>
        <taxon>Opitutia</taxon>
        <taxon>Puniceicoccales</taxon>
        <taxon>Pelagicoccaceae</taxon>
        <taxon>Pelagicoccus</taxon>
    </lineage>
</organism>
<keyword evidence="1" id="KW-0732">Signal</keyword>
<feature type="signal peptide" evidence="1">
    <location>
        <begin position="1"/>
        <end position="18"/>
    </location>
</feature>
<protein>
    <recommendedName>
        <fullName evidence="4">Tetratricopeptide repeat protein</fullName>
    </recommendedName>
</protein>
<dbReference type="Gene3D" id="1.25.40.10">
    <property type="entry name" value="Tetratricopeptide repeat domain"/>
    <property type="match status" value="1"/>
</dbReference>
<feature type="chain" id="PRO_5037825967" description="Tetratricopeptide repeat protein" evidence="1">
    <location>
        <begin position="19"/>
        <end position="622"/>
    </location>
</feature>
<accession>A0A927FB94</accession>
<name>A0A927FB94_9BACT</name>
<dbReference type="Proteomes" id="UP000622317">
    <property type="component" value="Unassembled WGS sequence"/>
</dbReference>